<evidence type="ECO:0000256" key="4">
    <source>
        <dbReference type="ARBA" id="ARBA00016218"/>
    </source>
</evidence>
<keyword evidence="6" id="KW-0547">Nucleotide-binding</keyword>
<dbReference type="GO" id="GO:0005524">
    <property type="term" value="F:ATP binding"/>
    <property type="evidence" value="ECO:0007669"/>
    <property type="project" value="UniProtKB-KW"/>
</dbReference>
<keyword evidence="15" id="KW-1185">Reference proteome</keyword>
<dbReference type="CDD" id="cd00483">
    <property type="entry name" value="HPPK"/>
    <property type="match status" value="1"/>
</dbReference>
<dbReference type="RefSeq" id="WP_053096681.1">
    <property type="nucleotide sequence ID" value="NZ_CP011787.1"/>
</dbReference>
<evidence type="ECO:0000256" key="11">
    <source>
        <dbReference type="ARBA" id="ARBA00029766"/>
    </source>
</evidence>
<dbReference type="PANTHER" id="PTHR43071">
    <property type="entry name" value="2-AMINO-4-HYDROXY-6-HYDROXYMETHYLDIHYDROPTERIDINE PYROPHOSPHOKINASE"/>
    <property type="match status" value="1"/>
</dbReference>
<dbReference type="EC" id="2.7.6.3" evidence="3"/>
<evidence type="ECO:0000256" key="7">
    <source>
        <dbReference type="ARBA" id="ARBA00022777"/>
    </source>
</evidence>
<evidence type="ECO:0000256" key="9">
    <source>
        <dbReference type="ARBA" id="ARBA00022909"/>
    </source>
</evidence>
<comment type="function">
    <text evidence="10">Catalyzes the transfer of pyrophosphate from adenosine triphosphate (ATP) to 6-hydroxymethyl-7,8-dihydropterin, an enzymatic step in folate biosynthesis pathway.</text>
</comment>
<dbReference type="GO" id="GO:0046656">
    <property type="term" value="P:folic acid biosynthetic process"/>
    <property type="evidence" value="ECO:0007669"/>
    <property type="project" value="UniProtKB-KW"/>
</dbReference>
<evidence type="ECO:0000256" key="10">
    <source>
        <dbReference type="ARBA" id="ARBA00029409"/>
    </source>
</evidence>
<keyword evidence="8" id="KW-0067">ATP-binding</keyword>
<dbReference type="Proteomes" id="UP000056466">
    <property type="component" value="Chromosome"/>
</dbReference>
<evidence type="ECO:0000256" key="6">
    <source>
        <dbReference type="ARBA" id="ARBA00022741"/>
    </source>
</evidence>
<dbReference type="GO" id="GO:0046654">
    <property type="term" value="P:tetrahydrofolate biosynthetic process"/>
    <property type="evidence" value="ECO:0007669"/>
    <property type="project" value="UniProtKB-UniPathway"/>
</dbReference>
<evidence type="ECO:0000313" key="14">
    <source>
        <dbReference type="EMBL" id="AKZ65798.1"/>
    </source>
</evidence>
<dbReference type="NCBIfam" id="TIGR01498">
    <property type="entry name" value="folK"/>
    <property type="match status" value="1"/>
</dbReference>
<accession>A0A0K2BL64</accession>
<evidence type="ECO:0000256" key="3">
    <source>
        <dbReference type="ARBA" id="ARBA00013253"/>
    </source>
</evidence>
<evidence type="ECO:0000256" key="2">
    <source>
        <dbReference type="ARBA" id="ARBA00005810"/>
    </source>
</evidence>
<dbReference type="OrthoDB" id="9808041at2"/>
<dbReference type="InterPro" id="IPR035907">
    <property type="entry name" value="Hppk_sf"/>
</dbReference>
<organism evidence="14 15">
    <name type="scientific">Candidatus Palibaumannia cicadellinicola</name>
    <dbReference type="NCBI Taxonomy" id="186490"/>
    <lineage>
        <taxon>Bacteria</taxon>
        <taxon>Pseudomonadati</taxon>
        <taxon>Pseudomonadota</taxon>
        <taxon>Gammaproteobacteria</taxon>
        <taxon>Candidatus Palibaumannia</taxon>
    </lineage>
</organism>
<evidence type="ECO:0000256" key="5">
    <source>
        <dbReference type="ARBA" id="ARBA00022679"/>
    </source>
</evidence>
<dbReference type="InterPro" id="IPR000550">
    <property type="entry name" value="Hppk"/>
</dbReference>
<dbReference type="KEGG" id="bcig:AB162_193"/>
<gene>
    <name evidence="14" type="primary">folK</name>
    <name evidence="14" type="ORF">AB162_193</name>
</gene>
<keyword evidence="5 14" id="KW-0808">Transferase</keyword>
<protein>
    <recommendedName>
        <fullName evidence="4">2-amino-4-hydroxy-6-hydroxymethyldihydropteridine pyrophosphokinase</fullName>
        <ecNumber evidence="3">2.7.6.3</ecNumber>
    </recommendedName>
    <alternativeName>
        <fullName evidence="11">6-hydroxymethyl-7,8-dihydropterin pyrophosphokinase</fullName>
    </alternativeName>
    <alternativeName>
        <fullName evidence="12">7,8-dihydro-6-hydroxymethylpterin-pyrophosphokinase</fullName>
    </alternativeName>
</protein>
<dbReference type="GO" id="GO:0003848">
    <property type="term" value="F:2-amino-4-hydroxy-6-hydroxymethyldihydropteridine diphosphokinase activity"/>
    <property type="evidence" value="ECO:0007669"/>
    <property type="project" value="UniProtKB-EC"/>
</dbReference>
<dbReference type="EMBL" id="CP011787">
    <property type="protein sequence ID" value="AKZ65798.1"/>
    <property type="molecule type" value="Genomic_DNA"/>
</dbReference>
<evidence type="ECO:0000259" key="13">
    <source>
        <dbReference type="PROSITE" id="PS00794"/>
    </source>
</evidence>
<evidence type="ECO:0000256" key="12">
    <source>
        <dbReference type="ARBA" id="ARBA00033413"/>
    </source>
</evidence>
<evidence type="ECO:0000313" key="15">
    <source>
        <dbReference type="Proteomes" id="UP000056466"/>
    </source>
</evidence>
<dbReference type="PROSITE" id="PS00794">
    <property type="entry name" value="HPPK"/>
    <property type="match status" value="1"/>
</dbReference>
<dbReference type="GO" id="GO:0016301">
    <property type="term" value="F:kinase activity"/>
    <property type="evidence" value="ECO:0007669"/>
    <property type="project" value="UniProtKB-KW"/>
</dbReference>
<reference evidence="14 15" key="1">
    <citation type="submission" date="2015-06" db="EMBL/GenBank/DDBJ databases">
        <title>Lineage-specific patterns of genome deterioration in obligate symbionts.</title>
        <authorList>
            <person name="Bennett G.M."/>
            <person name="McCutcheon J.P."/>
            <person name="McDonald B.R."/>
            <person name="Moran N.A."/>
        </authorList>
    </citation>
    <scope>NUCLEOTIDE SEQUENCE [LARGE SCALE GENOMIC DNA]</scope>
    <source>
        <strain evidence="14 15">B-GSS</strain>
    </source>
</reference>
<feature type="domain" description="7,8-dihydro-6-hydroxymethylpterin-pyrophosphokinase" evidence="13">
    <location>
        <begin position="94"/>
        <end position="105"/>
    </location>
</feature>
<sequence>MELVFVSVGSNLSEPLLQVTKALSALGAIPKTSIVMCSSYYRSRPLVNNYNYNNNQPDYLNAVVALETELTPELFLYYINIIEIQHGRTRQKYRFAPRTLDLDIVLFGTKIIATSKLTVPHYDMHNREFIIYPLEEIAPNIILPDGTSLVAIRRNINRNGMILWDDTSLITER</sequence>
<keyword evidence="7 14" id="KW-0418">Kinase</keyword>
<name>A0A0K2BL64_9GAMM</name>
<dbReference type="AlphaFoldDB" id="A0A0K2BL64"/>
<dbReference type="PANTHER" id="PTHR43071:SF1">
    <property type="entry name" value="2-AMINO-4-HYDROXY-6-HYDROXYMETHYLDIHYDROPTERIDINE PYROPHOSPHOKINASE"/>
    <property type="match status" value="1"/>
</dbReference>
<proteinExistence type="inferred from homology"/>
<dbReference type="SUPFAM" id="SSF55083">
    <property type="entry name" value="6-hydroxymethyl-7,8-dihydropterin pyrophosphokinase, HPPK"/>
    <property type="match status" value="1"/>
</dbReference>
<comment type="similarity">
    <text evidence="2">Belongs to the HPPK family.</text>
</comment>
<dbReference type="PATRIC" id="fig|186490.8.peg.183"/>
<evidence type="ECO:0000256" key="1">
    <source>
        <dbReference type="ARBA" id="ARBA00005051"/>
    </source>
</evidence>
<dbReference type="Pfam" id="PF01288">
    <property type="entry name" value="HPPK"/>
    <property type="match status" value="1"/>
</dbReference>
<dbReference type="UniPathway" id="UPA00077">
    <property type="reaction ID" value="UER00155"/>
</dbReference>
<dbReference type="Gene3D" id="3.30.70.560">
    <property type="entry name" value="7,8-Dihydro-6-hydroxymethylpterin-pyrophosphokinase HPPK"/>
    <property type="match status" value="1"/>
</dbReference>
<evidence type="ECO:0000256" key="8">
    <source>
        <dbReference type="ARBA" id="ARBA00022840"/>
    </source>
</evidence>
<comment type="pathway">
    <text evidence="1">Cofactor biosynthesis; tetrahydrofolate biosynthesis; 2-amino-4-hydroxy-6-hydroxymethyl-7,8-dihydropteridine diphosphate from 7,8-dihydroneopterin triphosphate: step 4/4.</text>
</comment>
<keyword evidence="9" id="KW-0289">Folate biosynthesis</keyword>